<dbReference type="Gene3D" id="3.80.10.10">
    <property type="entry name" value="Ribonuclease Inhibitor"/>
    <property type="match status" value="2"/>
</dbReference>
<protein>
    <recommendedName>
        <fullName evidence="12">Glycoside hydrolase family 74 protein</fullName>
    </recommendedName>
</protein>
<proteinExistence type="inferred from homology"/>
<dbReference type="Pfam" id="PF13516">
    <property type="entry name" value="LRR_6"/>
    <property type="match status" value="1"/>
</dbReference>
<dbReference type="SUPFAM" id="SSF110296">
    <property type="entry name" value="Oligoxyloglucan reducing end-specific cellobiohydrolase"/>
    <property type="match status" value="2"/>
</dbReference>
<keyword evidence="6" id="KW-0624">Polysaccharide degradation</keyword>
<comment type="caution">
    <text evidence="10">The sequence shown here is derived from an EMBL/GenBank/DDBJ whole genome shotgun (WGS) entry which is preliminary data.</text>
</comment>
<reference evidence="10" key="1">
    <citation type="submission" date="2023-06" db="EMBL/GenBank/DDBJ databases">
        <authorList>
            <consortium name="Lawrence Berkeley National Laboratory"/>
            <person name="Ahrendt S."/>
            <person name="Sahu N."/>
            <person name="Indic B."/>
            <person name="Wong-Bajracharya J."/>
            <person name="Merenyi Z."/>
            <person name="Ke H.-M."/>
            <person name="Monk M."/>
            <person name="Kocsube S."/>
            <person name="Drula E."/>
            <person name="Lipzen A."/>
            <person name="Balint B."/>
            <person name="Henrissat B."/>
            <person name="Andreopoulos B."/>
            <person name="Martin F.M."/>
            <person name="Harder C.B."/>
            <person name="Rigling D."/>
            <person name="Ford K.L."/>
            <person name="Foster G.D."/>
            <person name="Pangilinan J."/>
            <person name="Papanicolaou A."/>
            <person name="Barry K."/>
            <person name="LaButti K."/>
            <person name="Viragh M."/>
            <person name="Koriabine M."/>
            <person name="Yan M."/>
            <person name="Riley R."/>
            <person name="Champramary S."/>
            <person name="Plett K.L."/>
            <person name="Tsai I.J."/>
            <person name="Slot J."/>
            <person name="Sipos G."/>
            <person name="Plett J."/>
            <person name="Nagy L.G."/>
            <person name="Grigoriev I.V."/>
        </authorList>
    </citation>
    <scope>NUCLEOTIDE SEQUENCE</scope>
    <source>
        <strain evidence="10">HWK02</strain>
    </source>
</reference>
<evidence type="ECO:0000256" key="4">
    <source>
        <dbReference type="ARBA" id="ARBA00023277"/>
    </source>
</evidence>
<keyword evidence="4" id="KW-0119">Carbohydrate metabolism</keyword>
<dbReference type="FunFam" id="2.130.10.10:FF:000534">
    <property type="entry name" value="Xyloglucanase Xgh74A"/>
    <property type="match status" value="1"/>
</dbReference>
<evidence type="ECO:0000256" key="6">
    <source>
        <dbReference type="ARBA" id="ARBA00023326"/>
    </source>
</evidence>
<feature type="compositionally biased region" description="Polar residues" evidence="8">
    <location>
        <begin position="236"/>
        <end position="247"/>
    </location>
</feature>
<gene>
    <name evidence="10" type="ORF">EDD18DRAFT_1342224</name>
</gene>
<dbReference type="GO" id="GO:0010411">
    <property type="term" value="P:xyloglucan metabolic process"/>
    <property type="evidence" value="ECO:0007669"/>
    <property type="project" value="TreeGrafter"/>
</dbReference>
<feature type="signal peptide" evidence="9">
    <location>
        <begin position="1"/>
        <end position="18"/>
    </location>
</feature>
<keyword evidence="2" id="KW-0378">Hydrolase</keyword>
<evidence type="ECO:0000256" key="9">
    <source>
        <dbReference type="SAM" id="SignalP"/>
    </source>
</evidence>
<evidence type="ECO:0008006" key="12">
    <source>
        <dbReference type="Google" id="ProtNLM"/>
    </source>
</evidence>
<keyword evidence="5" id="KW-0326">Glycosidase</keyword>
<keyword evidence="1 9" id="KW-0732">Signal</keyword>
<dbReference type="GO" id="GO:0030245">
    <property type="term" value="P:cellulose catabolic process"/>
    <property type="evidence" value="ECO:0007669"/>
    <property type="project" value="UniProtKB-KW"/>
</dbReference>
<dbReference type="EMBL" id="JAUEPU010000001">
    <property type="protein sequence ID" value="KAK0505872.1"/>
    <property type="molecule type" value="Genomic_DNA"/>
</dbReference>
<evidence type="ECO:0000256" key="3">
    <source>
        <dbReference type="ARBA" id="ARBA00023001"/>
    </source>
</evidence>
<sequence length="1352" mass="143718">MKTLVLSLLSIPFGAAVAQYAWKNVKIGGGGGFVPGIVFNPSEKGLAYVRTDIGGAYRLNDDDTWTPLTDWVDNDRWNMWGVDALATDPVETNRLYLATGMYTNSWDPGNGHILVSEDYGESFTQVDLPFKVGGNMPGRGVGERLAVDPNSNNILFFGARSGKGLYKSTDYGSSWTNVSSLPDVGTYVVDATDTSGYNSDPLGIAFVTFDSTSGSPGSPTPRIFVGVASNGTDNIFVSEDAGSTSTHSKGHPSLANNKPTSPTKASSHPPKGCCTSATATARGPYDGTLGAVHKYDIANASWTDITPVSGSDLSFGFGGLAVDVQRPGTLMVAALNLWWPDGQIYRSTDSGATWSPFWTWGSYPEINKDYSYSDSLAPWLGVDYVDTTLGDKQIGWMMEALSIDPFDSDHFLYGTGATIYGSRDLTLWDSVHNISLSSMADGIEETAVQALISPPGGPTLISGVSDIQGFVHTNLSTPTTSFSAPVWTAVVDLDFAGNAPTNIVRLGNGDSSTGKQVAISTDSGATWSQDSGAPDNVSGGKIAMSADGDTLLWRTSSNGILVSHNTSAFAPVSTLPAPAVIASDKTDNSVFYGAESGSFYVSRDVGVTFGVVGTLGKSTSPVKIVVNPGVAGDVWVSTDVGLFHSTDYGSTFMVVGGVSQAWAIALGAAATDGGYPAVFAAANINGVGYYRSDDEGATWTQINDSDFGFGSVSSNVMAADPQVYGRVYIGTNGRGIFYGDVSSTSGTPTSSAVGPSSSATSSAVTSSIRTSSVSSSSSTATTVVASAYGQCGGIYWSGATSLVYETIKKVLIGNWNQSKMMSSLMDGGEFSLFAKPSTHHRRQSLRFVRMSRHTNKRHRTAGPVFGAPSEADNPSAQLNYPSSAASSTRALLVYTVPSLVTLCARVFTAKFVQLHNNETIWKATSLYLQVIPGELKSRIFGMLTAAWPTYLPHEIIVTYFLNGSSVTLSSNLPGVNRNTISSIKRFGASLRELRLTGFEKIADEAFASVLPNALQLRVLVLSGCSKVSSKTVLAASKCTQLRVANFNYTSATPASLAALLVACSELEVLKLAKISNWTDTTFSKFLSGVDETFKHVNLRNLKLRQIAVSDHSMKTFTTICPNLRRLDVSFTGIRKPSLWVDQAPHLEKLCLTSTAISAGELCNMIRNLSRLKTLVIGALGVGTSPNTTINNTSSMTLNDHDLMLVSDLLAEHGGLESLSLVSNTKLSLTRRGALCHMISRVGRKCKYLNLSSIPSLRSSDLAGLMPAFEDDEPSALQTLMLNNTGVDDEAAPFISCCPDLTTLELAGTKITNDGLFPIIHACPKLVNLDLTSCRGIKVVDRRRFFEVWEQDG</sequence>
<dbReference type="InterPro" id="IPR015943">
    <property type="entry name" value="WD40/YVTN_repeat-like_dom_sf"/>
</dbReference>
<feature type="region of interest" description="Disordered" evidence="8">
    <location>
        <begin position="236"/>
        <end position="275"/>
    </location>
</feature>
<dbReference type="PANTHER" id="PTHR43739:SF2">
    <property type="entry name" value="OLIGOXYLOGLUCAN-REDUCING END-SPECIFIC XYLOGLUCANASE-RELATED"/>
    <property type="match status" value="1"/>
</dbReference>
<evidence type="ECO:0000256" key="1">
    <source>
        <dbReference type="ARBA" id="ARBA00022729"/>
    </source>
</evidence>
<keyword evidence="11" id="KW-1185">Reference proteome</keyword>
<keyword evidence="3" id="KW-0136">Cellulose degradation</keyword>
<dbReference type="GO" id="GO:0016798">
    <property type="term" value="F:hydrolase activity, acting on glycosyl bonds"/>
    <property type="evidence" value="ECO:0007669"/>
    <property type="project" value="UniProtKB-KW"/>
</dbReference>
<feature type="chain" id="PRO_5041464195" description="Glycoside hydrolase family 74 protein" evidence="9">
    <location>
        <begin position="19"/>
        <end position="1352"/>
    </location>
</feature>
<evidence type="ECO:0000256" key="2">
    <source>
        <dbReference type="ARBA" id="ARBA00022801"/>
    </source>
</evidence>
<dbReference type="InterPro" id="IPR001611">
    <property type="entry name" value="Leu-rich_rpt"/>
</dbReference>
<dbReference type="Gene3D" id="2.130.10.10">
    <property type="entry name" value="YVTN repeat-like/Quinoprotein amine dehydrogenase"/>
    <property type="match status" value="2"/>
</dbReference>
<accession>A0AA39UW95</accession>
<name>A0AA39UW95_9AGAR</name>
<dbReference type="InterPro" id="IPR032675">
    <property type="entry name" value="LRR_dom_sf"/>
</dbReference>
<comment type="similarity">
    <text evidence="7">Belongs to the glycosyl hydrolase 74 family.</text>
</comment>
<dbReference type="PANTHER" id="PTHR43739">
    <property type="entry name" value="XYLOGLUCANASE (EUROFUNG)"/>
    <property type="match status" value="1"/>
</dbReference>
<evidence type="ECO:0000256" key="7">
    <source>
        <dbReference type="ARBA" id="ARBA00037986"/>
    </source>
</evidence>
<dbReference type="CDD" id="cd15482">
    <property type="entry name" value="Sialidase_non-viral"/>
    <property type="match status" value="1"/>
</dbReference>
<organism evidence="10 11">
    <name type="scientific">Armillaria luteobubalina</name>
    <dbReference type="NCBI Taxonomy" id="153913"/>
    <lineage>
        <taxon>Eukaryota</taxon>
        <taxon>Fungi</taxon>
        <taxon>Dikarya</taxon>
        <taxon>Basidiomycota</taxon>
        <taxon>Agaricomycotina</taxon>
        <taxon>Agaricomycetes</taxon>
        <taxon>Agaricomycetidae</taxon>
        <taxon>Agaricales</taxon>
        <taxon>Marasmiineae</taxon>
        <taxon>Physalacriaceae</taxon>
        <taxon>Armillaria</taxon>
    </lineage>
</organism>
<evidence type="ECO:0000256" key="5">
    <source>
        <dbReference type="ARBA" id="ARBA00023295"/>
    </source>
</evidence>
<dbReference type="SUPFAM" id="SSF52047">
    <property type="entry name" value="RNI-like"/>
    <property type="match status" value="1"/>
</dbReference>
<dbReference type="InterPro" id="IPR052025">
    <property type="entry name" value="Xyloglucanase_GH74"/>
</dbReference>
<dbReference type="Proteomes" id="UP001175228">
    <property type="component" value="Unassembled WGS sequence"/>
</dbReference>
<evidence type="ECO:0000256" key="8">
    <source>
        <dbReference type="SAM" id="MobiDB-lite"/>
    </source>
</evidence>
<evidence type="ECO:0000313" key="10">
    <source>
        <dbReference type="EMBL" id="KAK0505872.1"/>
    </source>
</evidence>
<evidence type="ECO:0000313" key="11">
    <source>
        <dbReference type="Proteomes" id="UP001175228"/>
    </source>
</evidence>
<feature type="compositionally biased region" description="Polar residues" evidence="8">
    <location>
        <begin position="254"/>
        <end position="266"/>
    </location>
</feature>